<dbReference type="InterPro" id="IPR006484">
    <property type="entry name" value="PYST_B"/>
</dbReference>
<keyword evidence="1" id="KW-1133">Transmembrane helix</keyword>
<keyword evidence="4" id="KW-1185">Reference proteome</keyword>
<name>V7PLT7_PLAYE</name>
<evidence type="ECO:0000313" key="3">
    <source>
        <dbReference type="EMBL" id="ETB60546.1"/>
    </source>
</evidence>
<proteinExistence type="predicted"/>
<organism evidence="3 4">
    <name type="scientific">Plasmodium yoelii 17X</name>
    <dbReference type="NCBI Taxonomy" id="1323249"/>
    <lineage>
        <taxon>Eukaryota</taxon>
        <taxon>Sar</taxon>
        <taxon>Alveolata</taxon>
        <taxon>Apicomplexa</taxon>
        <taxon>Aconoidasida</taxon>
        <taxon>Haemosporida</taxon>
        <taxon>Plasmodiidae</taxon>
        <taxon>Plasmodium</taxon>
        <taxon>Plasmodium (Vinckeia)</taxon>
    </lineage>
</organism>
<protein>
    <recommendedName>
        <fullName evidence="5">Fam-b protein</fullName>
    </recommendedName>
</protein>
<accession>V7PLT7</accession>
<sequence length="250" mass="28913">MKVSILKYVLFSIVICSFEYAKNELCLERNIINFRNNRVLAYADNQFDLNSFYESTLSLANKLNEYNNDEEEMISIQNTIDSHIKKHKENNTLPNLNNVDKKTKKLIHGLHKEIEEFKKKLDNKGKGDSELAIQPIHDKIIIKKDGNISVSKHENFKQLENYENILESKNYNFKDNYNEITSSGNYRKLKTSLDKKKWINQLLKRLLLLIGTCVVAGVSGGFSITFLILITLISASIAKKLLKHVKFKID</sequence>
<evidence type="ECO:0000256" key="2">
    <source>
        <dbReference type="SAM" id="SignalP"/>
    </source>
</evidence>
<dbReference type="AlphaFoldDB" id="V7PLT7"/>
<dbReference type="EMBL" id="KI635759">
    <property type="protein sequence ID" value="ETB60546.1"/>
    <property type="molecule type" value="Genomic_DNA"/>
</dbReference>
<evidence type="ECO:0000256" key="1">
    <source>
        <dbReference type="SAM" id="Phobius"/>
    </source>
</evidence>
<feature type="chain" id="PRO_5004764452" description="Fam-b protein" evidence="2">
    <location>
        <begin position="22"/>
        <end position="250"/>
    </location>
</feature>
<keyword evidence="1" id="KW-0472">Membrane</keyword>
<feature type="signal peptide" evidence="2">
    <location>
        <begin position="1"/>
        <end position="21"/>
    </location>
</feature>
<keyword evidence="1" id="KW-0812">Transmembrane</keyword>
<reference evidence="3 4" key="1">
    <citation type="submission" date="2013-11" db="EMBL/GenBank/DDBJ databases">
        <title>The Genome Sequence of Plasmodium yoelii 17X.</title>
        <authorList>
            <consortium name="The Broad Institute Genomics Platform"/>
            <consortium name="The Broad Institute Genome Sequencing Center for Infectious Disease"/>
            <person name="Neafsey D."/>
            <person name="Adams J."/>
            <person name="Walker B."/>
            <person name="Young S.K."/>
            <person name="Zeng Q."/>
            <person name="Gargeya S."/>
            <person name="Fitzgerald M."/>
            <person name="Haas B."/>
            <person name="Abouelleil A."/>
            <person name="Alvarado L."/>
            <person name="Chapman S.B."/>
            <person name="Gainer-Dewar J."/>
            <person name="Goldberg J."/>
            <person name="Griggs A."/>
            <person name="Gujja S."/>
            <person name="Hansen M."/>
            <person name="Howarth C."/>
            <person name="Imamovic A."/>
            <person name="Ireland A."/>
            <person name="Larimer J."/>
            <person name="McCowan C."/>
            <person name="Murphy C."/>
            <person name="Pearson M."/>
            <person name="Poon T.W."/>
            <person name="Priest M."/>
            <person name="Roberts A."/>
            <person name="Saif S."/>
            <person name="Shea T."/>
            <person name="Sykes S."/>
            <person name="Wortman J."/>
            <person name="Nusbaum C."/>
            <person name="Birren B."/>
        </authorList>
    </citation>
    <scope>NUCLEOTIDE SEQUENCE [LARGE SCALE GENOMIC DNA]</scope>
    <source>
        <strain evidence="3 4">17X</strain>
    </source>
</reference>
<feature type="transmembrane region" description="Helical" evidence="1">
    <location>
        <begin position="206"/>
        <end position="233"/>
    </location>
</feature>
<dbReference type="NCBIfam" id="TIGR01597">
    <property type="entry name" value="PYST-B"/>
    <property type="match status" value="1"/>
</dbReference>
<evidence type="ECO:0008006" key="5">
    <source>
        <dbReference type="Google" id="ProtNLM"/>
    </source>
</evidence>
<dbReference type="Proteomes" id="UP000018538">
    <property type="component" value="Unassembled WGS sequence"/>
</dbReference>
<evidence type="ECO:0000313" key="4">
    <source>
        <dbReference type="Proteomes" id="UP000018538"/>
    </source>
</evidence>
<gene>
    <name evidence="3" type="ORF">YYC_02190</name>
</gene>
<dbReference type="Pfam" id="PF09592">
    <property type="entry name" value="DUF2031"/>
    <property type="match status" value="1"/>
</dbReference>
<keyword evidence="2" id="KW-0732">Signal</keyword>